<dbReference type="AlphaFoldDB" id="A0AA48QVW1"/>
<dbReference type="EMBL" id="AP028215">
    <property type="protein sequence ID" value="BEI91769.1"/>
    <property type="molecule type" value="Genomic_DNA"/>
</dbReference>
<name>A0AA48QVW1_9TREE</name>
<sequence length="176" mass="18380">MVVNSTTTYQSEKQKLLALPPGKRAGRTHTRTRPAFDAPPPYSPTAGNNETTLFTDDESDTASTVSTDSTCSSCIGSYSSTCSSTSSQAGTYSSTTTNGISSTTTSAFSTPGGFESTSSYTSYDQGFATFMTLTTRVVPITSLPPAYPRCSSCADGYPAAQLGLSCPNNCMPAHTF</sequence>
<reference evidence="2" key="1">
    <citation type="journal article" date="2023" name="BMC Genomics">
        <title>Chromosome-level genome assemblies of Cutaneotrichosporon spp. (Trichosporonales, Basidiomycota) reveal imbalanced evolution between nucleotide sequences and chromosome synteny.</title>
        <authorList>
            <person name="Kobayashi Y."/>
            <person name="Kayamori A."/>
            <person name="Aoki K."/>
            <person name="Shiwa Y."/>
            <person name="Matsutani M."/>
            <person name="Fujita N."/>
            <person name="Sugita T."/>
            <person name="Iwasaki W."/>
            <person name="Tanaka N."/>
            <person name="Takashima M."/>
        </authorList>
    </citation>
    <scope>NUCLEOTIDE SEQUENCE</scope>
    <source>
        <strain evidence="2">HIS019</strain>
    </source>
</reference>
<dbReference type="Proteomes" id="UP001233271">
    <property type="component" value="Chromosome 4"/>
</dbReference>
<evidence type="ECO:0000313" key="3">
    <source>
        <dbReference type="Proteomes" id="UP001233271"/>
    </source>
</evidence>
<evidence type="ECO:0000313" key="2">
    <source>
        <dbReference type="EMBL" id="BEI91769.1"/>
    </source>
</evidence>
<evidence type="ECO:0000256" key="1">
    <source>
        <dbReference type="SAM" id="MobiDB-lite"/>
    </source>
</evidence>
<dbReference type="RefSeq" id="XP_060457034.1">
    <property type="nucleotide sequence ID" value="XM_060600440.1"/>
</dbReference>
<dbReference type="GeneID" id="85495639"/>
<organism evidence="2 3">
    <name type="scientific">Cutaneotrichosporon cavernicola</name>
    <dbReference type="NCBI Taxonomy" id="279322"/>
    <lineage>
        <taxon>Eukaryota</taxon>
        <taxon>Fungi</taxon>
        <taxon>Dikarya</taxon>
        <taxon>Basidiomycota</taxon>
        <taxon>Agaricomycotina</taxon>
        <taxon>Tremellomycetes</taxon>
        <taxon>Trichosporonales</taxon>
        <taxon>Trichosporonaceae</taxon>
        <taxon>Cutaneotrichosporon</taxon>
    </lineage>
</organism>
<accession>A0AA48QVW1</accession>
<feature type="compositionally biased region" description="Low complexity" evidence="1">
    <location>
        <begin position="78"/>
        <end position="106"/>
    </location>
</feature>
<keyword evidence="3" id="KW-1185">Reference proteome</keyword>
<feature type="region of interest" description="Disordered" evidence="1">
    <location>
        <begin position="21"/>
        <end position="64"/>
    </location>
</feature>
<protein>
    <submittedName>
        <fullName evidence="2">Uncharacterized protein</fullName>
    </submittedName>
</protein>
<gene>
    <name evidence="2" type="ORF">CcaverHIS019_0405890</name>
</gene>
<feature type="compositionally biased region" description="Polar residues" evidence="1">
    <location>
        <begin position="45"/>
        <end position="54"/>
    </location>
</feature>
<feature type="region of interest" description="Disordered" evidence="1">
    <location>
        <begin position="78"/>
        <end position="112"/>
    </location>
</feature>
<dbReference type="KEGG" id="ccac:CcaHIS019_0405890"/>
<proteinExistence type="predicted"/>